<comment type="caution">
    <text evidence="1">The sequence shown here is derived from an EMBL/GenBank/DDBJ whole genome shotgun (WGS) entry which is preliminary data.</text>
</comment>
<dbReference type="Proteomes" id="UP000265798">
    <property type="component" value="Unassembled WGS sequence"/>
</dbReference>
<organism evidence="1 2">
    <name type="scientific">Leptospira stimsonii</name>
    <dbReference type="NCBI Taxonomy" id="2202203"/>
    <lineage>
        <taxon>Bacteria</taxon>
        <taxon>Pseudomonadati</taxon>
        <taxon>Spirochaetota</taxon>
        <taxon>Spirochaetia</taxon>
        <taxon>Leptospirales</taxon>
        <taxon>Leptospiraceae</taxon>
        <taxon>Leptospira</taxon>
    </lineage>
</organism>
<dbReference type="AlphaFoldDB" id="A0A396YL53"/>
<reference evidence="2" key="1">
    <citation type="submission" date="2018-05" db="EMBL/GenBank/DDBJ databases">
        <title>Leptospira yasudae sp. nov. and Leptospira stimsonii sp. nov., two pathogenic species of the genus Leptospira isolated from environmental sources.</title>
        <authorList>
            <person name="Casanovas-Massana A."/>
            <person name="Hamond C."/>
            <person name="Santos L.A."/>
            <person name="Hacker K.P."/>
            <person name="Balassiano I."/>
            <person name="Medeiros M.A."/>
            <person name="Reis M.G."/>
            <person name="Ko A.I."/>
            <person name="Wunder E.A."/>
        </authorList>
    </citation>
    <scope>NUCLEOTIDE SEQUENCE [LARGE SCALE GENOMIC DNA]</scope>
    <source>
        <strain evidence="2">Yale</strain>
    </source>
</reference>
<evidence type="ECO:0000313" key="2">
    <source>
        <dbReference type="Proteomes" id="UP000265798"/>
    </source>
</evidence>
<evidence type="ECO:0000313" key="1">
    <source>
        <dbReference type="EMBL" id="RHX83912.1"/>
    </source>
</evidence>
<evidence type="ECO:0008006" key="3">
    <source>
        <dbReference type="Google" id="ProtNLM"/>
    </source>
</evidence>
<dbReference type="RefSeq" id="WP_118970949.1">
    <property type="nucleotide sequence ID" value="NZ_QHCT01000016.1"/>
</dbReference>
<sequence length="328" mass="37674">MEKSNEKATFVATYPLAPIRQENIDLLDRRERAITDLIKLSGKLPLYNPENKNFSFEINYQSKNDKEGISEESICFITEFVPSECFEARKFRADDPNSEENIVLHLFSHYFVKFIYDLLLIVHLSEPGAFEFYFGKVIINNLYNITLPPFGKTFANAIEMSKHIVWPPIDSLPLSKVIKFFRKGDALLPGFSSTNVERSISAFTYLFTPQPTNELLLMWSMVGIEALFTKESAGIMDQVRSKIFTLLGSDEKGRKLISKMYNLRSKFLHGGIDIPTKKFGTHFMEPGTLQYDDDLLRTVEFSQVLLVSCLQKVIKLGKNPIEFNYKID</sequence>
<gene>
    <name evidence="1" type="ORF">DLM75_23495</name>
</gene>
<name>A0A396YL53_9LEPT</name>
<accession>A0A396YL53</accession>
<dbReference type="EMBL" id="QHCT01000016">
    <property type="protein sequence ID" value="RHX83912.1"/>
    <property type="molecule type" value="Genomic_DNA"/>
</dbReference>
<protein>
    <recommendedName>
        <fullName evidence="3">Apea-like HEPN domain-containing protein</fullName>
    </recommendedName>
</protein>
<proteinExistence type="predicted"/>
<dbReference type="OrthoDB" id="2850018at2"/>